<dbReference type="Pfam" id="PF00672">
    <property type="entry name" value="HAMP"/>
    <property type="match status" value="1"/>
</dbReference>
<dbReference type="GO" id="GO:0016020">
    <property type="term" value="C:membrane"/>
    <property type="evidence" value="ECO:0007669"/>
    <property type="project" value="InterPro"/>
</dbReference>
<protein>
    <submittedName>
        <fullName evidence="8">Methyl-accepting chemotaxis protein</fullName>
    </submittedName>
</protein>
<dbReference type="EMBL" id="DSPX01000225">
    <property type="protein sequence ID" value="HGG03248.1"/>
    <property type="molecule type" value="Genomic_DNA"/>
</dbReference>
<dbReference type="InterPro" id="IPR004089">
    <property type="entry name" value="MCPsignal_dom"/>
</dbReference>
<dbReference type="CDD" id="cd06225">
    <property type="entry name" value="HAMP"/>
    <property type="match status" value="1"/>
</dbReference>
<feature type="region of interest" description="Disordered" evidence="5">
    <location>
        <begin position="64"/>
        <end position="258"/>
    </location>
</feature>
<feature type="coiled-coil region" evidence="4">
    <location>
        <begin position="584"/>
        <end position="611"/>
    </location>
</feature>
<accession>A0A7C3ZZE9</accession>
<dbReference type="InterPro" id="IPR003660">
    <property type="entry name" value="HAMP_dom"/>
</dbReference>
<comment type="similarity">
    <text evidence="2">Belongs to the methyl-accepting chemotaxis (MCP) protein family.</text>
</comment>
<dbReference type="SMART" id="SM00304">
    <property type="entry name" value="HAMP"/>
    <property type="match status" value="2"/>
</dbReference>
<evidence type="ECO:0000256" key="4">
    <source>
        <dbReference type="SAM" id="Coils"/>
    </source>
</evidence>
<proteinExistence type="inferred from homology"/>
<evidence type="ECO:0000259" key="6">
    <source>
        <dbReference type="PROSITE" id="PS50111"/>
    </source>
</evidence>
<evidence type="ECO:0000313" key="8">
    <source>
        <dbReference type="EMBL" id="HGG03248.1"/>
    </source>
</evidence>
<keyword evidence="4" id="KW-0175">Coiled coil</keyword>
<feature type="domain" description="Methyl-accepting transducer" evidence="6">
    <location>
        <begin position="655"/>
        <end position="891"/>
    </location>
</feature>
<dbReference type="SMART" id="SM00283">
    <property type="entry name" value="MA"/>
    <property type="match status" value="1"/>
</dbReference>
<feature type="domain" description="HAMP" evidence="7">
    <location>
        <begin position="533"/>
        <end position="585"/>
    </location>
</feature>
<keyword evidence="1 3" id="KW-0807">Transducer</keyword>
<dbReference type="CDD" id="cd11386">
    <property type="entry name" value="MCP_signal"/>
    <property type="match status" value="1"/>
</dbReference>
<dbReference type="PANTHER" id="PTHR32089">
    <property type="entry name" value="METHYL-ACCEPTING CHEMOTAXIS PROTEIN MCPB"/>
    <property type="match status" value="1"/>
</dbReference>
<dbReference type="AlphaFoldDB" id="A0A7C3ZZE9"/>
<feature type="compositionally biased region" description="Acidic residues" evidence="5">
    <location>
        <begin position="172"/>
        <end position="184"/>
    </location>
</feature>
<organism evidence="8">
    <name type="scientific">Planktothricoides sp. SpSt-374</name>
    <dbReference type="NCBI Taxonomy" id="2282167"/>
    <lineage>
        <taxon>Bacteria</taxon>
        <taxon>Bacillati</taxon>
        <taxon>Cyanobacteriota</taxon>
        <taxon>Cyanophyceae</taxon>
        <taxon>Oscillatoriophycideae</taxon>
        <taxon>Oscillatoriales</taxon>
        <taxon>Oscillatoriaceae</taxon>
        <taxon>Planktothricoides</taxon>
    </lineage>
</organism>
<evidence type="ECO:0000256" key="5">
    <source>
        <dbReference type="SAM" id="MobiDB-lite"/>
    </source>
</evidence>
<feature type="compositionally biased region" description="Basic and acidic residues" evidence="5">
    <location>
        <begin position="145"/>
        <end position="159"/>
    </location>
</feature>
<evidence type="ECO:0000256" key="2">
    <source>
        <dbReference type="ARBA" id="ARBA00029447"/>
    </source>
</evidence>
<feature type="domain" description="HAMP" evidence="7">
    <location>
        <begin position="599"/>
        <end position="650"/>
    </location>
</feature>
<reference evidence="8" key="1">
    <citation type="journal article" date="2020" name="mSystems">
        <title>Genome- and Community-Level Interaction Insights into Carbon Utilization and Element Cycling Functions of Hydrothermarchaeota in Hydrothermal Sediment.</title>
        <authorList>
            <person name="Zhou Z."/>
            <person name="Liu Y."/>
            <person name="Xu W."/>
            <person name="Pan J."/>
            <person name="Luo Z.H."/>
            <person name="Li M."/>
        </authorList>
    </citation>
    <scope>NUCLEOTIDE SEQUENCE [LARGE SCALE GENOMIC DNA]</scope>
    <source>
        <strain evidence="8">SpSt-374</strain>
    </source>
</reference>
<feature type="region of interest" description="Disordered" evidence="5">
    <location>
        <begin position="270"/>
        <end position="347"/>
    </location>
</feature>
<dbReference type="SUPFAM" id="SSF158472">
    <property type="entry name" value="HAMP domain-like"/>
    <property type="match status" value="1"/>
</dbReference>
<sequence>MPFPQPSEEASPMPDFDQEPEDNLANPFATSSLETPGDENSALEAAALPEFDLGPFAIDEELLAAVEETEWSEPEESDLPDFLPGSEMPDLLGMPELEVLNETPRPPVMKTEANFAPSGRQSMGAMESEADDDFAQFDEGMDAPHPSHSDGFARSDSDWHSTASAAAMYLDSESDSPDEEETSDLDSAGALERFPPMSSRSMSDGEEATLLMGMQDLADATPNSSADQQKSPRADRGRVARRRNRNIEPDTGLSDEDADLKTFVSGGFGASADLGPTRMVPLHDDTDNASDFDEAFGSSSYGAASEASFNSDMRDADAPRRSGARSSRNGEVTGTSPKARSMDFSDLDAPPFAMGGDAYGASAKNPDFLDEDEFFDDVNIPNFDLSEDTTGSNTTSSGFGLSTAMPDFNGDAGATPYRGSSGKDNSGLIGTEEFVSIGTTGENVPFYGADAVNASAESQSETSPLAFLENAEMGKKWLWVSLIGGAASAVAVAIVSHATATVQIPQVKDALMAVSGAAAAVLTTAGLGTRTASQMRRATDDLQRQFEAMSQGNFSARATAISEDEFGTLAHKFNLMARNIASVTAEVTRRAEEHEQAKEDLQRQVIRLLDDVEGAARGDLTVAAEVTADVLGAVADSFNLTIQNLREIVLQVKLAARQVAKSATDSENFARALSSDALRQAEELAATLNSVQVMTDAIQRVAESAKEAEDVARSASEIALRGGEKVEQTVAGILEVRETVAETTRKVKRLAESSQEISKIVALISAIASRTNLLALNASIEAARAGEAGRGFAIVADEVRLLADRSAKALKDIEQIVMQIQSETNAVMQAMEEGQQQVIQGTKLAEEAKRALESIIQVTNRIDVLVRSITADTVEQNETARAVAQVMQAVELTAQETSQESQKVSISLQNLVGVARDLLTSVERFRVDAGERH</sequence>
<comment type="caution">
    <text evidence="8">The sequence shown here is derived from an EMBL/GenBank/DDBJ whole genome shotgun (WGS) entry which is preliminary data.</text>
</comment>
<dbReference type="PROSITE" id="PS50885">
    <property type="entry name" value="HAMP"/>
    <property type="match status" value="2"/>
</dbReference>
<dbReference type="PANTHER" id="PTHR32089:SF114">
    <property type="entry name" value="METHYL-ACCEPTING CHEMOTAXIS PROTEIN MCPB"/>
    <property type="match status" value="1"/>
</dbReference>
<evidence type="ECO:0000259" key="7">
    <source>
        <dbReference type="PROSITE" id="PS50885"/>
    </source>
</evidence>
<dbReference type="GO" id="GO:0007165">
    <property type="term" value="P:signal transduction"/>
    <property type="evidence" value="ECO:0007669"/>
    <property type="project" value="UniProtKB-KW"/>
</dbReference>
<feature type="compositionally biased region" description="Acidic residues" evidence="5">
    <location>
        <begin position="64"/>
        <end position="79"/>
    </location>
</feature>
<evidence type="ECO:0000256" key="3">
    <source>
        <dbReference type="PROSITE-ProRule" id="PRU00284"/>
    </source>
</evidence>
<feature type="compositionally biased region" description="Polar residues" evidence="5">
    <location>
        <begin position="324"/>
        <end position="338"/>
    </location>
</feature>
<dbReference type="Pfam" id="PF00015">
    <property type="entry name" value="MCPsignal"/>
    <property type="match status" value="1"/>
</dbReference>
<name>A0A7C3ZZE9_9CYAN</name>
<dbReference type="PROSITE" id="PS50111">
    <property type="entry name" value="CHEMOTAXIS_TRANSDUC_2"/>
    <property type="match status" value="1"/>
</dbReference>
<feature type="compositionally biased region" description="Low complexity" evidence="5">
    <location>
        <begin position="295"/>
        <end position="309"/>
    </location>
</feature>
<feature type="compositionally biased region" description="Acidic residues" evidence="5">
    <location>
        <begin position="128"/>
        <end position="141"/>
    </location>
</feature>
<gene>
    <name evidence="8" type="ORF">ENR15_22070</name>
</gene>
<dbReference type="Gene3D" id="6.10.340.10">
    <property type="match status" value="1"/>
</dbReference>
<evidence type="ECO:0000256" key="1">
    <source>
        <dbReference type="ARBA" id="ARBA00023224"/>
    </source>
</evidence>
<feature type="region of interest" description="Disordered" evidence="5">
    <location>
        <begin position="1"/>
        <end position="40"/>
    </location>
</feature>
<dbReference type="Gene3D" id="1.10.287.950">
    <property type="entry name" value="Methyl-accepting chemotaxis protein"/>
    <property type="match status" value="1"/>
</dbReference>
<dbReference type="SUPFAM" id="SSF58104">
    <property type="entry name" value="Methyl-accepting chemotaxis protein (MCP) signaling domain"/>
    <property type="match status" value="1"/>
</dbReference>